<dbReference type="HOGENOM" id="CLU_090646_0_0_10"/>
<name>G6B1I6_9BACT</name>
<dbReference type="GeneID" id="78338148"/>
<organism evidence="2 3">
    <name type="scientific">Leyella stercorea DSM 18206</name>
    <dbReference type="NCBI Taxonomy" id="1002367"/>
    <lineage>
        <taxon>Bacteria</taxon>
        <taxon>Pseudomonadati</taxon>
        <taxon>Bacteroidota</taxon>
        <taxon>Bacteroidia</taxon>
        <taxon>Bacteroidales</taxon>
        <taxon>Prevotellaceae</taxon>
        <taxon>Leyella</taxon>
    </lineage>
</organism>
<protein>
    <recommendedName>
        <fullName evidence="4">Outer membrane insertion signal domain protein</fullName>
    </recommendedName>
</protein>
<evidence type="ECO:0000313" key="2">
    <source>
        <dbReference type="EMBL" id="EHJ36386.1"/>
    </source>
</evidence>
<gene>
    <name evidence="2" type="ORF">HMPREF0673_02757</name>
</gene>
<reference evidence="2 3" key="1">
    <citation type="submission" date="2011-08" db="EMBL/GenBank/DDBJ databases">
        <authorList>
            <person name="Weinstock G."/>
            <person name="Sodergren E."/>
            <person name="Clifton S."/>
            <person name="Fulton L."/>
            <person name="Fulton B."/>
            <person name="Courtney L."/>
            <person name="Fronick C."/>
            <person name="Harrison M."/>
            <person name="Strong C."/>
            <person name="Farmer C."/>
            <person name="Delahaunty K."/>
            <person name="Markovic C."/>
            <person name="Hall O."/>
            <person name="Minx P."/>
            <person name="Tomlinson C."/>
            <person name="Mitreva M."/>
            <person name="Hou S."/>
            <person name="Chen J."/>
            <person name="Wollam A."/>
            <person name="Pepin K.H."/>
            <person name="Johnson M."/>
            <person name="Bhonagiri V."/>
            <person name="Zhang X."/>
            <person name="Suruliraj S."/>
            <person name="Warren W."/>
            <person name="Chinwalla A."/>
            <person name="Mardis E.R."/>
            <person name="Wilson R.K."/>
        </authorList>
    </citation>
    <scope>NUCLEOTIDE SEQUENCE [LARGE SCALE GENOMIC DNA]</scope>
    <source>
        <strain evidence="2 3">DSM 18206</strain>
    </source>
</reference>
<dbReference type="Proteomes" id="UP000004407">
    <property type="component" value="Unassembled WGS sequence"/>
</dbReference>
<feature type="chain" id="PRO_5003485304" description="Outer membrane insertion signal domain protein" evidence="1">
    <location>
        <begin position="24"/>
        <end position="268"/>
    </location>
</feature>
<evidence type="ECO:0000313" key="3">
    <source>
        <dbReference type="Proteomes" id="UP000004407"/>
    </source>
</evidence>
<evidence type="ECO:0008006" key="4">
    <source>
        <dbReference type="Google" id="ProtNLM"/>
    </source>
</evidence>
<dbReference type="SUPFAM" id="SSF56935">
    <property type="entry name" value="Porins"/>
    <property type="match status" value="1"/>
</dbReference>
<dbReference type="EMBL" id="AFZZ01000246">
    <property type="protein sequence ID" value="EHJ36386.1"/>
    <property type="molecule type" value="Genomic_DNA"/>
</dbReference>
<sequence>MTKKARALVALVLSVVFTTSATAQEVNATTTSTLSNCQARFDESAPQRIMPTRYGGRLRKLQKAEEPSYDLQPTHDDSLHLPMLSATTASPVSRYPFGWGCGFNSWALHRGLNVQLGASVFAAFGKGAHSGAGFQENIALMYAMPVTDKLSVAIGGYFNNINYAGNNWRDAGLSAVLGYRFNEHWEAYLYGQKSITNNIANRLQYGLYDGYCGGYGMGRFSRNAFGISPYSMYDLGNFGDRIGATLRYNFNPSFSVEVSVEQRWMPNR</sequence>
<feature type="signal peptide" evidence="1">
    <location>
        <begin position="1"/>
        <end position="23"/>
    </location>
</feature>
<proteinExistence type="predicted"/>
<dbReference type="PATRIC" id="fig|1002367.3.peg.2224"/>
<comment type="caution">
    <text evidence="2">The sequence shown here is derived from an EMBL/GenBank/DDBJ whole genome shotgun (WGS) entry which is preliminary data.</text>
</comment>
<dbReference type="RefSeq" id="WP_007902832.1">
    <property type="nucleotide sequence ID" value="NZ_JH379469.1"/>
</dbReference>
<accession>G6B1I6</accession>
<dbReference type="AlphaFoldDB" id="G6B1I6"/>
<keyword evidence="1" id="KW-0732">Signal</keyword>
<dbReference type="eggNOG" id="ENOG50337ZM">
    <property type="taxonomic scope" value="Bacteria"/>
</dbReference>
<evidence type="ECO:0000256" key="1">
    <source>
        <dbReference type="SAM" id="SignalP"/>
    </source>
</evidence>